<evidence type="ECO:0000313" key="2">
    <source>
        <dbReference type="EMBL" id="KNX40127.1"/>
    </source>
</evidence>
<dbReference type="EMBL" id="LGVV01000067">
    <property type="protein sequence ID" value="KNX40127.1"/>
    <property type="molecule type" value="Genomic_DNA"/>
</dbReference>
<dbReference type="Proteomes" id="UP000037046">
    <property type="component" value="Unassembled WGS sequence"/>
</dbReference>
<sequence>MLAHHKDITLLQRAFLDQNSRNGATAHVKLRLDHGPLGGTVRIGLEFEYLGLQRDRFEQFFQTLASNRRHFHILHIARHRLDDHLVTEQIGAHLVGIGGRQIDLVDRHDHRHLGRLGMVDGLDGLRHHGIIGCNDKHDNIRHLRPARAHRGKGRVARRVEEAEHGAAVGGDLIRPDMLGDTTSLASDDLGISDRVQKRGLAVVNVTHDGDHRRPRHEILGLVLDLRDDVLHIRVADTHDAVAEFLDDQFCGIRVDRLVLRDHHAILHEGLDHVTDALGHAVRQFRDNDHLGQLHVAHDLFTLLRTAHGLLTRALLLALHRRHGFLPPAFAARKRLVERQLAGAAGILTTTPLATTTALVVILTLARSRGRLGGCLSCRSGGHVRL</sequence>
<comment type="caution">
    <text evidence="2">The sequence shown here is derived from an EMBL/GenBank/DDBJ whole genome shotgun (WGS) entry which is preliminary data.</text>
</comment>
<keyword evidence="1" id="KW-0812">Transmembrane</keyword>
<gene>
    <name evidence="2" type="ORF">ROTO_33190</name>
</gene>
<keyword evidence="1" id="KW-1133">Transmembrane helix</keyword>
<dbReference type="AlphaFoldDB" id="A0A0L6CQV2"/>
<evidence type="ECO:0000256" key="1">
    <source>
        <dbReference type="SAM" id="Phobius"/>
    </source>
</evidence>
<proteinExistence type="predicted"/>
<keyword evidence="1" id="KW-0472">Membrane</keyword>
<organism evidence="2 3">
    <name type="scientific">Roseovarius tolerans</name>
    <dbReference type="NCBI Taxonomy" id="74031"/>
    <lineage>
        <taxon>Bacteria</taxon>
        <taxon>Pseudomonadati</taxon>
        <taxon>Pseudomonadota</taxon>
        <taxon>Alphaproteobacteria</taxon>
        <taxon>Rhodobacterales</taxon>
        <taxon>Roseobacteraceae</taxon>
        <taxon>Roseovarius</taxon>
    </lineage>
</organism>
<accession>A0A0L6CQV2</accession>
<evidence type="ECO:0000313" key="3">
    <source>
        <dbReference type="Proteomes" id="UP000037046"/>
    </source>
</evidence>
<dbReference type="AntiFam" id="ANF00072">
    <property type="entry name" value="Shadow ORF (opposite TypA)"/>
</dbReference>
<feature type="transmembrane region" description="Helical" evidence="1">
    <location>
        <begin position="340"/>
        <end position="365"/>
    </location>
</feature>
<name>A0A0L6CQV2_9RHOB</name>
<protein>
    <recommendedName>
        <fullName evidence="4">NAD-specific glutamate dehydrogenase</fullName>
    </recommendedName>
</protein>
<evidence type="ECO:0008006" key="4">
    <source>
        <dbReference type="Google" id="ProtNLM"/>
    </source>
</evidence>
<reference evidence="3" key="1">
    <citation type="submission" date="2015-07" db="EMBL/GenBank/DDBJ databases">
        <title>Draft Genome Sequence of Roseovarius tolerans EL-164, a producer of N-Acylated Alanine Methyl Esters (NAMEs).</title>
        <authorList>
            <person name="Voget S."/>
            <person name="Bruns H."/>
            <person name="Wagner-Doebler I."/>
            <person name="Schulz S."/>
            <person name="Daniel R."/>
        </authorList>
    </citation>
    <scope>NUCLEOTIDE SEQUENCE [LARGE SCALE GENOMIC DNA]</scope>
    <source>
        <strain evidence="3">EL-164</strain>
    </source>
</reference>
<keyword evidence="3" id="KW-1185">Reference proteome</keyword>